<evidence type="ECO:0000313" key="2">
    <source>
        <dbReference type="EMBL" id="SEP23301.1"/>
    </source>
</evidence>
<feature type="transmembrane region" description="Helical" evidence="1">
    <location>
        <begin position="128"/>
        <end position="145"/>
    </location>
</feature>
<dbReference type="EMBL" id="FODY01000014">
    <property type="protein sequence ID" value="SEP23301.1"/>
    <property type="molecule type" value="Genomic_DNA"/>
</dbReference>
<feature type="transmembrane region" description="Helical" evidence="1">
    <location>
        <begin position="265"/>
        <end position="284"/>
    </location>
</feature>
<proteinExistence type="predicted"/>
<feature type="transmembrane region" description="Helical" evidence="1">
    <location>
        <begin position="151"/>
        <end position="171"/>
    </location>
</feature>
<evidence type="ECO:0000256" key="1">
    <source>
        <dbReference type="SAM" id="Phobius"/>
    </source>
</evidence>
<name>A0A1H8W6M2_9FIRM</name>
<dbReference type="RefSeq" id="WP_091747749.1">
    <property type="nucleotide sequence ID" value="NZ_FODY01000014.1"/>
</dbReference>
<evidence type="ECO:0000313" key="3">
    <source>
        <dbReference type="Proteomes" id="UP000198847"/>
    </source>
</evidence>
<accession>A0A1H8W6M2</accession>
<keyword evidence="1" id="KW-0812">Transmembrane</keyword>
<feature type="transmembrane region" description="Helical" evidence="1">
    <location>
        <begin position="74"/>
        <end position="93"/>
    </location>
</feature>
<dbReference type="AlphaFoldDB" id="A0A1H8W6M2"/>
<keyword evidence="1" id="KW-0472">Membrane</keyword>
<keyword evidence="3" id="KW-1185">Reference proteome</keyword>
<feature type="transmembrane region" description="Helical" evidence="1">
    <location>
        <begin position="34"/>
        <end position="53"/>
    </location>
</feature>
<sequence length="360" mass="36935">MNIQDILAAISVLINGIPAGLYAMSFGFAAVPTAIGFAVGVIGCGLFGLVTPISFQAETITLAGTLGKSPQERFSIIFLEGAILLAVGLLGFFQALVTFIGPVITSGMMAGVGIILARVAVEMVRRRPVVGAVSVLSALVAYYITPNPGDKLVYTIVVSVILTSVVETLWFRSEQQAGAVTKERFVLQKLVMNRNVVRSALAICALNVGANIAFGSITAKTLANSEVNLDHLTIVSSLADMGSALFGGGPVQAIISATGAAPHPLWSALAMMAMMALLLLSGMLPRLGRYVSGESIAGFLLVLGAIVTVPANAALALQGGIGSAGSVIGGVTLAVTAVTDPFIGMLSGLCVQWLLSVFSL</sequence>
<feature type="transmembrane region" description="Helical" evidence="1">
    <location>
        <begin position="99"/>
        <end position="121"/>
    </location>
</feature>
<feature type="transmembrane region" description="Helical" evidence="1">
    <location>
        <begin position="7"/>
        <end position="28"/>
    </location>
</feature>
<organism evidence="2 3">
    <name type="scientific">Propionispora vibrioides</name>
    <dbReference type="NCBI Taxonomy" id="112903"/>
    <lineage>
        <taxon>Bacteria</taxon>
        <taxon>Bacillati</taxon>
        <taxon>Bacillota</taxon>
        <taxon>Negativicutes</taxon>
        <taxon>Selenomonadales</taxon>
        <taxon>Sporomusaceae</taxon>
        <taxon>Propionispora</taxon>
    </lineage>
</organism>
<keyword evidence="1" id="KW-1133">Transmembrane helix</keyword>
<feature type="transmembrane region" description="Helical" evidence="1">
    <location>
        <begin position="327"/>
        <end position="355"/>
    </location>
</feature>
<dbReference type="OrthoDB" id="85542at2"/>
<dbReference type="Proteomes" id="UP000198847">
    <property type="component" value="Unassembled WGS sequence"/>
</dbReference>
<dbReference type="STRING" id="112903.SAMN04490178_11479"/>
<feature type="transmembrane region" description="Helical" evidence="1">
    <location>
        <begin position="296"/>
        <end position="321"/>
    </location>
</feature>
<protein>
    <submittedName>
        <fullName evidence="2">Putative MFS transporter, AGZA family, xanthine/uracil permease</fullName>
    </submittedName>
</protein>
<reference evidence="2 3" key="1">
    <citation type="submission" date="2016-10" db="EMBL/GenBank/DDBJ databases">
        <authorList>
            <person name="de Groot N.N."/>
        </authorList>
    </citation>
    <scope>NUCLEOTIDE SEQUENCE [LARGE SCALE GENOMIC DNA]</scope>
    <source>
        <strain evidence="2 3">DSM 13305</strain>
    </source>
</reference>
<gene>
    <name evidence="2" type="ORF">SAMN04490178_11479</name>
</gene>
<feature type="transmembrane region" description="Helical" evidence="1">
    <location>
        <begin position="199"/>
        <end position="219"/>
    </location>
</feature>